<dbReference type="EMBL" id="JACHFN010000011">
    <property type="protein sequence ID" value="MBB5235379.1"/>
    <property type="molecule type" value="Genomic_DNA"/>
</dbReference>
<keyword evidence="1" id="KW-0472">Membrane</keyword>
<dbReference type="InterPro" id="IPR000073">
    <property type="entry name" value="AB_hydrolase_1"/>
</dbReference>
<keyword evidence="1" id="KW-1133">Transmembrane helix</keyword>
<gene>
    <name evidence="3" type="ORF">HNQ09_002833</name>
</gene>
<dbReference type="RefSeq" id="WP_184030461.1">
    <property type="nucleotide sequence ID" value="NZ_JACHFN010000011.1"/>
</dbReference>
<keyword evidence="4" id="KW-1185">Reference proteome</keyword>
<reference evidence="3 4" key="1">
    <citation type="submission" date="2020-08" db="EMBL/GenBank/DDBJ databases">
        <title>Genomic Encyclopedia of Type Strains, Phase IV (KMG-IV): sequencing the most valuable type-strain genomes for metagenomic binning, comparative biology and taxonomic classification.</title>
        <authorList>
            <person name="Goeker M."/>
        </authorList>
    </citation>
    <scope>NUCLEOTIDE SEQUENCE [LARGE SCALE GENOMIC DNA]</scope>
    <source>
        <strain evidence="3 4">DSM 101791</strain>
    </source>
</reference>
<dbReference type="SUPFAM" id="SSF53474">
    <property type="entry name" value="alpha/beta-Hydrolases"/>
    <property type="match status" value="1"/>
</dbReference>
<evidence type="ECO:0000313" key="3">
    <source>
        <dbReference type="EMBL" id="MBB5235379.1"/>
    </source>
</evidence>
<sequence length="333" mass="36324">MTSAPPHAAARTLAWAAALPLGAWLAWSLYSRARIPHDLTPPPALEAERRTLDGRAGPLNVYVAGSGAPLLLIHSVNAAASAYEVRPLFEHHRASRRVYALDLPGFGFSARTDRNYTPRLMTDAIHDVLDEIALEHGGPVDALALSLGGEFLARAAAERPERFRSVALVTPTGFGKTEQFYGGLGSTRGSAALKRAYEHPLLGQPFYDLLASSPSLRFFLALTFGSFGTVDEGLLRYDYPTSHVPGARHAPFAFISGTLFSADIDRVYEALTVPAWLAYGTRDRFTDFGDLSNVENKPNWSFQRFETGALVYFEQPERFFAAYGAFLAGVRAG</sequence>
<dbReference type="Gene3D" id="3.40.50.1820">
    <property type="entry name" value="alpha/beta hydrolase"/>
    <property type="match status" value="1"/>
</dbReference>
<evidence type="ECO:0000313" key="4">
    <source>
        <dbReference type="Proteomes" id="UP000525389"/>
    </source>
</evidence>
<feature type="transmembrane region" description="Helical" evidence="1">
    <location>
        <begin position="12"/>
        <end position="30"/>
    </location>
</feature>
<accession>A0A7W8GHE9</accession>
<name>A0A7W8GHE9_9DEIO</name>
<evidence type="ECO:0000259" key="2">
    <source>
        <dbReference type="Pfam" id="PF12697"/>
    </source>
</evidence>
<dbReference type="Pfam" id="PF12697">
    <property type="entry name" value="Abhydrolase_6"/>
    <property type="match status" value="1"/>
</dbReference>
<keyword evidence="1" id="KW-0812">Transmembrane</keyword>
<dbReference type="AlphaFoldDB" id="A0A7W8GHE9"/>
<feature type="domain" description="AB hydrolase-1" evidence="2">
    <location>
        <begin position="70"/>
        <end position="322"/>
    </location>
</feature>
<proteinExistence type="predicted"/>
<dbReference type="InterPro" id="IPR029058">
    <property type="entry name" value="AB_hydrolase_fold"/>
</dbReference>
<evidence type="ECO:0000256" key="1">
    <source>
        <dbReference type="SAM" id="Phobius"/>
    </source>
</evidence>
<dbReference type="Proteomes" id="UP000525389">
    <property type="component" value="Unassembled WGS sequence"/>
</dbReference>
<dbReference type="PANTHER" id="PTHR46438:SF2">
    <property type="entry name" value="ALPHA_BETA-HYDROLASES SUPERFAMILY PROTEIN"/>
    <property type="match status" value="1"/>
</dbReference>
<organism evidence="3 4">
    <name type="scientific">Deinococcus budaensis</name>
    <dbReference type="NCBI Taxonomy" id="1665626"/>
    <lineage>
        <taxon>Bacteria</taxon>
        <taxon>Thermotogati</taxon>
        <taxon>Deinococcota</taxon>
        <taxon>Deinococci</taxon>
        <taxon>Deinococcales</taxon>
        <taxon>Deinococcaceae</taxon>
        <taxon>Deinococcus</taxon>
    </lineage>
</organism>
<comment type="caution">
    <text evidence="3">The sequence shown here is derived from an EMBL/GenBank/DDBJ whole genome shotgun (WGS) entry which is preliminary data.</text>
</comment>
<dbReference type="PANTHER" id="PTHR46438">
    <property type="entry name" value="ALPHA/BETA-HYDROLASES SUPERFAMILY PROTEIN"/>
    <property type="match status" value="1"/>
</dbReference>
<protein>
    <submittedName>
        <fullName evidence="3">Pimeloyl-ACP methyl ester carboxylesterase</fullName>
    </submittedName>
</protein>